<evidence type="ECO:0000313" key="2">
    <source>
        <dbReference type="Proteomes" id="UP000461730"/>
    </source>
</evidence>
<sequence length="639" mass="71095">MKTHQETVEAIAVRLQSIRALNSIVLSKGNRVINPHQFIWNSKRTRQTPVPVAFDLSQKTPFELEVHLAAENGALGSQYQLQALADNGAVLFSGKGAKNDSTITVQAQASPKAFAQLHNNALHWQLTSGKDEVIGLGTTWVQLFWIDLANQPADAFKRGIPVEALEKLYESAPQVHRFPGDEISELVKKANKLYDVGSIVNMIFNYVPPRYDIWQGAPHFVNLSNGWNNITLYYNAYISAHNNNPSSILNCYDAAAVLQYNLQYYGYSVKYCFMQPFGYMRLTNLIGRGQCNNPFYGATGGPAVISSTSPSRTAFLNHAFVYLPSTGCISDACAGPHIGNETPAQYVNNATDSVYPNPPAVTRGTTANIGYYTGVTSIVNVFSAHQVPDLPHVAAFKKEVGFSEKSVKETGKRSIVGKWPSPAEYPAFHNKWTIYHDEIVPGEEEVVKLWMLKNGEHNIFMKIYVSSAGNELSYNRFLSTGGLSQGTAPAYERVEGIGHYAAISKDKRQPHLFWVADNVVVEISASDNSVDLNALAEWYYRWAIKNRTMDITAHLPHPRLQYSSLEPRKGDQLFISHSSEDNELLDFLIEDEGLRLVSAEDKILVFDVQKPVKKAMKVLVVDKDTLLVNSQSLKLNSKE</sequence>
<dbReference type="AlphaFoldDB" id="A0A7K1U272"/>
<gene>
    <name evidence="1" type="ORF">GO493_09410</name>
</gene>
<dbReference type="Proteomes" id="UP000461730">
    <property type="component" value="Unassembled WGS sequence"/>
</dbReference>
<keyword evidence="2" id="KW-1185">Reference proteome</keyword>
<dbReference type="RefSeq" id="WP_157305895.1">
    <property type="nucleotide sequence ID" value="NZ_WRXN01000003.1"/>
</dbReference>
<name>A0A7K1U272_9BACT</name>
<comment type="caution">
    <text evidence="1">The sequence shown here is derived from an EMBL/GenBank/DDBJ whole genome shotgun (WGS) entry which is preliminary data.</text>
</comment>
<proteinExistence type="predicted"/>
<reference evidence="1 2" key="1">
    <citation type="submission" date="2019-12" db="EMBL/GenBank/DDBJ databases">
        <title>Chitinophaga sp. strain ysch24 (GDMCC 1.1355), whole genome shotgun sequence.</title>
        <authorList>
            <person name="Zhang X."/>
        </authorList>
    </citation>
    <scope>NUCLEOTIDE SEQUENCE [LARGE SCALE GENOMIC DNA]</scope>
    <source>
        <strain evidence="2">ysch24</strain>
    </source>
</reference>
<organism evidence="1 2">
    <name type="scientific">Chitinophaga tropicalis</name>
    <dbReference type="NCBI Taxonomy" id="2683588"/>
    <lineage>
        <taxon>Bacteria</taxon>
        <taxon>Pseudomonadati</taxon>
        <taxon>Bacteroidota</taxon>
        <taxon>Chitinophagia</taxon>
        <taxon>Chitinophagales</taxon>
        <taxon>Chitinophagaceae</taxon>
        <taxon>Chitinophaga</taxon>
    </lineage>
</organism>
<protein>
    <submittedName>
        <fullName evidence="1">Uncharacterized protein</fullName>
    </submittedName>
</protein>
<evidence type="ECO:0000313" key="1">
    <source>
        <dbReference type="EMBL" id="MVT08474.1"/>
    </source>
</evidence>
<dbReference type="EMBL" id="WRXN01000003">
    <property type="protein sequence ID" value="MVT08474.1"/>
    <property type="molecule type" value="Genomic_DNA"/>
</dbReference>
<accession>A0A7K1U272</accession>